<evidence type="ECO:0000313" key="3">
    <source>
        <dbReference type="Proteomes" id="UP001182247"/>
    </source>
</evidence>
<dbReference type="EMBL" id="JAPKIY010000023">
    <property type="protein sequence ID" value="MDS0899031.1"/>
    <property type="molecule type" value="Genomic_DNA"/>
</dbReference>
<dbReference type="RefSeq" id="WP_186758922.1">
    <property type="nucleotide sequence ID" value="NZ_JACOMK010000019.1"/>
</dbReference>
<evidence type="ECO:0000256" key="1">
    <source>
        <dbReference type="SAM" id="MobiDB-lite"/>
    </source>
</evidence>
<name>A0AAE4FFH8_MORMO</name>
<gene>
    <name evidence="2" type="ORF">OSC06_13715</name>
</gene>
<reference evidence="2" key="1">
    <citation type="submission" date="2023-02" db="EMBL/GenBank/DDBJ databases">
        <title>Detection, antimicrobial susceptibility and genomic characterization of NDM-producing species of Morganellaceae, Yersiniaceae, and Enterobacteriaceae other than Klebsiella.</title>
        <authorList>
            <person name="Camargo C.H."/>
            <person name="Sacchi C.T."/>
            <person name="Campos K.R."/>
        </authorList>
    </citation>
    <scope>NUCLEOTIDE SEQUENCE</scope>
    <source>
        <strain evidence="2">1189_21</strain>
    </source>
</reference>
<comment type="caution">
    <text evidence="2">The sequence shown here is derived from an EMBL/GenBank/DDBJ whole genome shotgun (WGS) entry which is preliminary data.</text>
</comment>
<organism evidence="2 3">
    <name type="scientific">Morganella morganii</name>
    <name type="common">Proteus morganii</name>
    <dbReference type="NCBI Taxonomy" id="582"/>
    <lineage>
        <taxon>Bacteria</taxon>
        <taxon>Pseudomonadati</taxon>
        <taxon>Pseudomonadota</taxon>
        <taxon>Gammaproteobacteria</taxon>
        <taxon>Enterobacterales</taxon>
        <taxon>Morganellaceae</taxon>
        <taxon>Morganella</taxon>
    </lineage>
</organism>
<dbReference type="AlphaFoldDB" id="A0AAE4FFH8"/>
<accession>A0AAE4FFH8</accession>
<dbReference type="Proteomes" id="UP001182247">
    <property type="component" value="Unassembled WGS sequence"/>
</dbReference>
<evidence type="ECO:0000313" key="2">
    <source>
        <dbReference type="EMBL" id="MDS0899031.1"/>
    </source>
</evidence>
<protein>
    <submittedName>
        <fullName evidence="2">Uncharacterized protein</fullName>
    </submittedName>
</protein>
<feature type="region of interest" description="Disordered" evidence="1">
    <location>
        <begin position="372"/>
        <end position="420"/>
    </location>
</feature>
<proteinExistence type="predicted"/>
<sequence>MAGNAFDFELNADDRASGQITVLEEKIRSLNPALDEARDKLKLGGDESVTGLRGIGDLLRDVSEEAKSGVQSIGDMIPPLKNFGALAGKLAGIGGIGAIIAGGGKLITGMAEEGKNITTSAANTGMTVEESTRLSGTLHQRGVSVDDSRNIIEKQFEQFSRAQNGDDNDLRAAIRSIGAEISTNKDGSVNMVETLKSLEAAIKILPEHRNWELRDKLKLPPELIALLREGKLQERLDNSDKFGLTMDGEFAEKMTEVDTQLSEAGAKLTGKMNQIQKSLYEFIDSPSIIPDFGDLDGAMKNIRESELRINDTEDNFYHGDKRQDIIRWAAKDKEYRDSLSWFEDLRMTALDPDDKMYTDIYNKWSDKWEEQRERAEAGKNKPALNSKVPDNWVQDEKYNPNRRGLRNNNPGNLIAAPNSTGYDYGNDHRYVKFGSSRDGIAAMSRQLMLDAEDGLNTFDGLLKKYAPAKAKNNTQGYIDRVSKGTGFGPHEPLNMHDPNVLAKVIPHMIKVENIEQPYSYQEVMDGIMDSIMDDRWKGLRNPDRVREQRDMIAMQQTQQQETASAATDFKIDKDPTQALLAFTEQLSQVLQENKAGGTLEIVLTNAETGTKSTVNVKPKGRVTTAMNMP</sequence>